<accession>A0A0S7ERD1</accession>
<dbReference type="PRINTS" id="PR00170">
    <property type="entry name" value="NACHANNEL"/>
</dbReference>
<dbReference type="PANTHER" id="PTHR10037">
    <property type="entry name" value="VOLTAGE-GATED CATION CHANNEL CALCIUM AND SODIUM"/>
    <property type="match status" value="1"/>
</dbReference>
<keyword evidence="3 5" id="KW-1133">Transmembrane helix</keyword>
<protein>
    <recommendedName>
        <fullName evidence="5">Sodium channel protein</fullName>
    </recommendedName>
</protein>
<dbReference type="PANTHER" id="PTHR10037:SF223">
    <property type="entry name" value="SODIUM CHANNEL PROTEIN TYPE 4 SUBUNIT ALPHA"/>
    <property type="match status" value="1"/>
</dbReference>
<dbReference type="EMBL" id="GBYX01473924">
    <property type="protein sequence ID" value="JAO07735.1"/>
    <property type="molecule type" value="Transcribed_RNA"/>
</dbReference>
<keyword evidence="5" id="KW-0894">Sodium channel</keyword>
<keyword evidence="5" id="KW-0915">Sodium</keyword>
<evidence type="ECO:0000313" key="7">
    <source>
        <dbReference type="EMBL" id="JAO07735.1"/>
    </source>
</evidence>
<dbReference type="Gene3D" id="1.10.238.10">
    <property type="entry name" value="EF-hand"/>
    <property type="match status" value="1"/>
</dbReference>
<keyword evidence="5" id="KW-0813">Transport</keyword>
<name>A0A0S7ERD1_9TELE</name>
<feature type="transmembrane region" description="Helical" evidence="5">
    <location>
        <begin position="82"/>
        <end position="105"/>
    </location>
</feature>
<dbReference type="InterPro" id="IPR043203">
    <property type="entry name" value="VGCC_Ca_Na"/>
</dbReference>
<dbReference type="GO" id="GO:0019228">
    <property type="term" value="P:neuronal action potential"/>
    <property type="evidence" value="ECO:0007669"/>
    <property type="project" value="TreeGrafter"/>
</dbReference>
<organism evidence="7">
    <name type="scientific">Poeciliopsis prolifica</name>
    <name type="common">blackstripe livebearer</name>
    <dbReference type="NCBI Taxonomy" id="188132"/>
    <lineage>
        <taxon>Eukaryota</taxon>
        <taxon>Metazoa</taxon>
        <taxon>Chordata</taxon>
        <taxon>Craniata</taxon>
        <taxon>Vertebrata</taxon>
        <taxon>Euteleostomi</taxon>
        <taxon>Actinopterygii</taxon>
        <taxon>Neopterygii</taxon>
        <taxon>Teleostei</taxon>
        <taxon>Neoteleostei</taxon>
        <taxon>Acanthomorphata</taxon>
        <taxon>Ovalentaria</taxon>
        <taxon>Atherinomorphae</taxon>
        <taxon>Cyprinodontiformes</taxon>
        <taxon>Poeciliidae</taxon>
        <taxon>Poeciliinae</taxon>
        <taxon>Poeciliopsis</taxon>
    </lineage>
</organism>
<evidence type="ECO:0000256" key="4">
    <source>
        <dbReference type="ARBA" id="ARBA00023136"/>
    </source>
</evidence>
<comment type="function">
    <text evidence="5">Mediates the voltage-dependent sodium ion permeability of excitable membranes. Assuming opened or closed conformations in response to the voltage difference across the membrane, the protein forms a sodium-selective channel through which Na(+) ions may pass in accordance with their electrochemical gradient.</text>
</comment>
<dbReference type="GO" id="GO:0005248">
    <property type="term" value="F:voltage-gated sodium channel activity"/>
    <property type="evidence" value="ECO:0007669"/>
    <property type="project" value="InterPro"/>
</dbReference>
<evidence type="ECO:0000256" key="2">
    <source>
        <dbReference type="ARBA" id="ARBA00022692"/>
    </source>
</evidence>
<keyword evidence="2 5" id="KW-0812">Transmembrane</keyword>
<sequence length="241" mass="27097">MFVFSIFGMSNFAYVKQGAMMDDLVNFETFGNSMISMFTITTLAGWDGLLYPIMNTPPDCDPDFENPGTSVRGNCGSPAAGIVFLTLYIIVSFLVVVNIQITIILEVFNVAAEESANTLSEYSIDMFYKTWERFDPQASQFIHYSELSDLCDALPDPLRIPKPNTVNLLQMDLPLVQGDRVHCLDVLLALTEEVFGESQATEELKSTMEWKFLAKIASEVLSKSYFCFSLDLSRLFFIEIT</sequence>
<comment type="caution">
    <text evidence="5">Lacks conserved residue(s) required for the propagation of feature annotation.</text>
</comment>
<evidence type="ECO:0000256" key="5">
    <source>
        <dbReference type="RuleBase" id="RU361132"/>
    </source>
</evidence>
<keyword evidence="5" id="KW-0406">Ion transport</keyword>
<dbReference type="InterPro" id="IPR005821">
    <property type="entry name" value="Ion_trans_dom"/>
</dbReference>
<dbReference type="InterPro" id="IPR001696">
    <property type="entry name" value="Na_channel_asu"/>
</dbReference>
<reference evidence="7" key="1">
    <citation type="submission" date="2014-12" db="EMBL/GenBank/DDBJ databases">
        <title>Parallel Evolution in Life History Adaptation Evident in the Tissue-Specific Poeciliopsis prolifica transcriptome.</title>
        <authorList>
            <person name="Jue N.K."/>
            <person name="Foley R.J."/>
            <person name="Obergfell C."/>
            <person name="Reznick D.N."/>
            <person name="O'Neill R.J."/>
            <person name="O'Neill M.J."/>
        </authorList>
    </citation>
    <scope>NUCLEOTIDE SEQUENCE</scope>
</reference>
<keyword evidence="5" id="KW-0851">Voltage-gated channel</keyword>
<keyword evidence="4 5" id="KW-0472">Membrane</keyword>
<dbReference type="AlphaFoldDB" id="A0A0S7ERD1"/>
<gene>
    <name evidence="7" type="primary">SC4AB</name>
</gene>
<feature type="domain" description="Ion transport" evidence="6">
    <location>
        <begin position="1"/>
        <end position="114"/>
    </location>
</feature>
<keyword evidence="5" id="KW-0407">Ion channel</keyword>
<keyword evidence="5" id="KW-0739">Sodium transport</keyword>
<dbReference type="Gene3D" id="1.10.287.70">
    <property type="match status" value="1"/>
</dbReference>
<evidence type="ECO:0000256" key="1">
    <source>
        <dbReference type="ARBA" id="ARBA00004141"/>
    </source>
</evidence>
<dbReference type="FunFam" id="1.10.238.10:FF:000002">
    <property type="entry name" value="Sodium channel protein"/>
    <property type="match status" value="1"/>
</dbReference>
<dbReference type="GO" id="GO:0086010">
    <property type="term" value="P:membrane depolarization during action potential"/>
    <property type="evidence" value="ECO:0007669"/>
    <property type="project" value="TreeGrafter"/>
</dbReference>
<dbReference type="Pfam" id="PF00520">
    <property type="entry name" value="Ion_trans"/>
    <property type="match status" value="1"/>
</dbReference>
<dbReference type="GO" id="GO:0001518">
    <property type="term" value="C:voltage-gated sodium channel complex"/>
    <property type="evidence" value="ECO:0007669"/>
    <property type="project" value="UniProtKB-UniRule"/>
</dbReference>
<evidence type="ECO:0000259" key="6">
    <source>
        <dbReference type="Pfam" id="PF00520"/>
    </source>
</evidence>
<proteinExistence type="inferred from homology"/>
<evidence type="ECO:0000256" key="3">
    <source>
        <dbReference type="ARBA" id="ARBA00022989"/>
    </source>
</evidence>
<comment type="similarity">
    <text evidence="5">Belongs to the sodium channel (TC 1.A.1.10) family.</text>
</comment>
<comment type="subcellular location">
    <subcellularLocation>
        <location evidence="5">Cell membrane</location>
        <topology evidence="5">Multi-pass membrane protein</topology>
    </subcellularLocation>
    <subcellularLocation>
        <location evidence="1">Membrane</location>
        <topology evidence="1">Multi-pass membrane protein</topology>
    </subcellularLocation>
</comment>